<feature type="domain" description="Ionotropic glutamate receptor C-terminal" evidence="10">
    <location>
        <begin position="28"/>
        <end position="243"/>
    </location>
</feature>
<evidence type="ECO:0000256" key="2">
    <source>
        <dbReference type="ARBA" id="ARBA00008685"/>
    </source>
</evidence>
<evidence type="ECO:0000256" key="5">
    <source>
        <dbReference type="ARBA" id="ARBA00022989"/>
    </source>
</evidence>
<keyword evidence="7 11" id="KW-0675">Receptor</keyword>
<dbReference type="GO" id="GO:0050906">
    <property type="term" value="P:detection of stimulus involved in sensory perception"/>
    <property type="evidence" value="ECO:0007669"/>
    <property type="project" value="UniProtKB-ARBA"/>
</dbReference>
<organism evidence="11 12">
    <name type="scientific">Homarus americanus</name>
    <name type="common">American lobster</name>
    <dbReference type="NCBI Taxonomy" id="6706"/>
    <lineage>
        <taxon>Eukaryota</taxon>
        <taxon>Metazoa</taxon>
        <taxon>Ecdysozoa</taxon>
        <taxon>Arthropoda</taxon>
        <taxon>Crustacea</taxon>
        <taxon>Multicrustacea</taxon>
        <taxon>Malacostraca</taxon>
        <taxon>Eumalacostraca</taxon>
        <taxon>Eucarida</taxon>
        <taxon>Decapoda</taxon>
        <taxon>Pleocyemata</taxon>
        <taxon>Astacidea</taxon>
        <taxon>Nephropoidea</taxon>
        <taxon>Nephropidae</taxon>
        <taxon>Homarus</taxon>
    </lineage>
</organism>
<evidence type="ECO:0000256" key="4">
    <source>
        <dbReference type="ARBA" id="ARBA00022692"/>
    </source>
</evidence>
<dbReference type="Pfam" id="PF00060">
    <property type="entry name" value="Lig_chan"/>
    <property type="match status" value="1"/>
</dbReference>
<dbReference type="Gene3D" id="1.10.287.70">
    <property type="match status" value="1"/>
</dbReference>
<dbReference type="PANTHER" id="PTHR42643:SF24">
    <property type="entry name" value="IONOTROPIC RECEPTOR 60A"/>
    <property type="match status" value="1"/>
</dbReference>
<evidence type="ECO:0000256" key="9">
    <source>
        <dbReference type="SAM" id="Phobius"/>
    </source>
</evidence>
<keyword evidence="12" id="KW-1185">Reference proteome</keyword>
<dbReference type="InterPro" id="IPR052192">
    <property type="entry name" value="Insect_Ionotropic_Sensory_Rcpt"/>
</dbReference>
<evidence type="ECO:0000256" key="6">
    <source>
        <dbReference type="ARBA" id="ARBA00023136"/>
    </source>
</evidence>
<dbReference type="EMBL" id="JAHLQT010007678">
    <property type="protein sequence ID" value="KAG7174267.1"/>
    <property type="molecule type" value="Genomic_DNA"/>
</dbReference>
<proteinExistence type="inferred from homology"/>
<keyword evidence="5 9" id="KW-1133">Transmembrane helix</keyword>
<comment type="similarity">
    <text evidence="2">Belongs to the glutamate-gated ion channel (TC 1.A.10.1) family.</text>
</comment>
<feature type="transmembrane region" description="Helical" evidence="9">
    <location>
        <begin position="235"/>
        <end position="256"/>
    </location>
</feature>
<keyword evidence="8" id="KW-0325">Glycoprotein</keyword>
<evidence type="ECO:0000256" key="8">
    <source>
        <dbReference type="ARBA" id="ARBA00023180"/>
    </source>
</evidence>
<dbReference type="SUPFAM" id="SSF53850">
    <property type="entry name" value="Periplasmic binding protein-like II"/>
    <property type="match status" value="1"/>
</dbReference>
<dbReference type="Proteomes" id="UP000747542">
    <property type="component" value="Unassembled WGS sequence"/>
</dbReference>
<evidence type="ECO:0000256" key="3">
    <source>
        <dbReference type="ARBA" id="ARBA00022475"/>
    </source>
</evidence>
<keyword evidence="3" id="KW-1003">Cell membrane</keyword>
<keyword evidence="6 9" id="KW-0472">Membrane</keyword>
<comment type="subcellular location">
    <subcellularLocation>
        <location evidence="1">Cell membrane</location>
        <topology evidence="1">Multi-pass membrane protein</topology>
    </subcellularLocation>
</comment>
<evidence type="ECO:0000256" key="1">
    <source>
        <dbReference type="ARBA" id="ARBA00004651"/>
    </source>
</evidence>
<dbReference type="GO" id="GO:0015276">
    <property type="term" value="F:ligand-gated monoatomic ion channel activity"/>
    <property type="evidence" value="ECO:0007669"/>
    <property type="project" value="InterPro"/>
</dbReference>
<name>A0A8J5N6Y1_HOMAM</name>
<feature type="transmembrane region" description="Helical" evidence="9">
    <location>
        <begin position="45"/>
        <end position="69"/>
    </location>
</feature>
<protein>
    <submittedName>
        <fullName evidence="11">Glutamate receptor-like 9</fullName>
    </submittedName>
</protein>
<keyword evidence="4 9" id="KW-0812">Transmembrane</keyword>
<evidence type="ECO:0000313" key="11">
    <source>
        <dbReference type="EMBL" id="KAG7174267.1"/>
    </source>
</evidence>
<comment type="caution">
    <text evidence="11">The sequence shown here is derived from an EMBL/GenBank/DDBJ whole genome shotgun (WGS) entry which is preliminary data.</text>
</comment>
<dbReference type="PANTHER" id="PTHR42643">
    <property type="entry name" value="IONOTROPIC RECEPTOR 20A-RELATED"/>
    <property type="match status" value="1"/>
</dbReference>
<sequence>MFLPVQEQVQEQQFLGGLAATWLYLQRGMFSQSVPALPRALWQRIFLAIWYLYCLVVSAAYTCNLIAIFTSPAYPQRITTLQQLADSEYRLAMEDVGGALMELLNDADDEVHLRLLEKLDLFPHMSDAVDTLKAGTHGFVWDVTTGINILGDHYKVFNWYNVRTPLLPSYASWFFPKHTPWKNKFDQGILRLVQCGVIQHLLEEGTNELLGWHWKLRLQERQEPVMGITLEHLKGVFFILFLAWTTSVAVFLLELLRHRYFHR</sequence>
<evidence type="ECO:0000256" key="7">
    <source>
        <dbReference type="ARBA" id="ARBA00023170"/>
    </source>
</evidence>
<gene>
    <name evidence="11" type="primary">Glrk-L9</name>
    <name evidence="11" type="ORF">Hamer_G003184</name>
</gene>
<evidence type="ECO:0000259" key="10">
    <source>
        <dbReference type="Pfam" id="PF00060"/>
    </source>
</evidence>
<dbReference type="GO" id="GO:0005886">
    <property type="term" value="C:plasma membrane"/>
    <property type="evidence" value="ECO:0007669"/>
    <property type="project" value="UniProtKB-SubCell"/>
</dbReference>
<dbReference type="AlphaFoldDB" id="A0A8J5N6Y1"/>
<reference evidence="11" key="1">
    <citation type="journal article" date="2021" name="Sci. Adv.">
        <title>The American lobster genome reveals insights on longevity, neural, and immune adaptations.</title>
        <authorList>
            <person name="Polinski J.M."/>
            <person name="Zimin A.V."/>
            <person name="Clark K.F."/>
            <person name="Kohn A.B."/>
            <person name="Sadowski N."/>
            <person name="Timp W."/>
            <person name="Ptitsyn A."/>
            <person name="Khanna P."/>
            <person name="Romanova D.Y."/>
            <person name="Williams P."/>
            <person name="Greenwood S.J."/>
            <person name="Moroz L.L."/>
            <person name="Walt D.R."/>
            <person name="Bodnar A.G."/>
        </authorList>
    </citation>
    <scope>NUCLEOTIDE SEQUENCE</scope>
    <source>
        <strain evidence="11">GMGI-L3</strain>
    </source>
</reference>
<dbReference type="InterPro" id="IPR001320">
    <property type="entry name" value="Iontro_rcpt_C"/>
</dbReference>
<evidence type="ECO:0000313" key="12">
    <source>
        <dbReference type="Proteomes" id="UP000747542"/>
    </source>
</evidence>
<accession>A0A8J5N6Y1</accession>